<dbReference type="GO" id="GO:0003676">
    <property type="term" value="F:nucleic acid binding"/>
    <property type="evidence" value="ECO:0007669"/>
    <property type="project" value="InterPro"/>
</dbReference>
<accession>A0A8K0SG25</accession>
<sequence>MPRGYFLAQGLAPLGCSSSDDDEGPCELPDGRLVCGPHGLVWCGKCCTDYSYMEDVLGEDNKDFEGDRNSPNVAAPAGRGLGPEKVKGTGLVFPSRFEPPVETQPPLELFSGRRRHLKMTRYTYPGDSSILLMMTDGACLNNGQANPRAGWAFVQGLNLEGKPLTVSGRLEQQGPWGDNGIQSSNRAELRAVIAALRFRHWPGEGFHTVVVATDSEYIVEGSTRWVRTWVRNNWRTRSKKEGGYASVKNKDLWEMLLGECERPHHNGLAIQFWRIPREWNKLADEEAKKVAAVEETPDEWIDCLGMAF</sequence>
<dbReference type="InterPro" id="IPR036397">
    <property type="entry name" value="RNaseH_sf"/>
</dbReference>
<dbReference type="GO" id="GO:0043137">
    <property type="term" value="P:DNA replication, removal of RNA primer"/>
    <property type="evidence" value="ECO:0007669"/>
    <property type="project" value="TreeGrafter"/>
</dbReference>
<evidence type="ECO:0000313" key="10">
    <source>
        <dbReference type="EMBL" id="KAH7308384.1"/>
    </source>
</evidence>
<evidence type="ECO:0000256" key="8">
    <source>
        <dbReference type="SAM" id="MobiDB-lite"/>
    </source>
</evidence>
<evidence type="ECO:0000259" key="9">
    <source>
        <dbReference type="PROSITE" id="PS50879"/>
    </source>
</evidence>
<dbReference type="PANTHER" id="PTHR10642">
    <property type="entry name" value="RIBONUCLEASE H1"/>
    <property type="match status" value="1"/>
</dbReference>
<keyword evidence="4" id="KW-0540">Nuclease</keyword>
<dbReference type="PROSITE" id="PS50879">
    <property type="entry name" value="RNASE_H_1"/>
    <property type="match status" value="1"/>
</dbReference>
<comment type="similarity">
    <text evidence="2">Belongs to the RNase H family.</text>
</comment>
<keyword evidence="5" id="KW-0479">Metal-binding</keyword>
<dbReference type="AlphaFoldDB" id="A0A8K0SG25"/>
<feature type="region of interest" description="Disordered" evidence="8">
    <location>
        <begin position="62"/>
        <end position="85"/>
    </location>
</feature>
<dbReference type="PANTHER" id="PTHR10642:SF26">
    <property type="entry name" value="RIBONUCLEASE H1"/>
    <property type="match status" value="1"/>
</dbReference>
<dbReference type="EC" id="3.1.26.4" evidence="3"/>
<comment type="caution">
    <text evidence="10">The sequence shown here is derived from an EMBL/GenBank/DDBJ whole genome shotgun (WGS) entry which is preliminary data.</text>
</comment>
<dbReference type="EMBL" id="JAGPNK010000015">
    <property type="protein sequence ID" value="KAH7308384.1"/>
    <property type="molecule type" value="Genomic_DNA"/>
</dbReference>
<keyword evidence="6" id="KW-0255">Endonuclease</keyword>
<dbReference type="SUPFAM" id="SSF53098">
    <property type="entry name" value="Ribonuclease H-like"/>
    <property type="match status" value="1"/>
</dbReference>
<keyword evidence="11" id="KW-1185">Reference proteome</keyword>
<organism evidence="10 11">
    <name type="scientific">Stachybotrys elegans</name>
    <dbReference type="NCBI Taxonomy" id="80388"/>
    <lineage>
        <taxon>Eukaryota</taxon>
        <taxon>Fungi</taxon>
        <taxon>Dikarya</taxon>
        <taxon>Ascomycota</taxon>
        <taxon>Pezizomycotina</taxon>
        <taxon>Sordariomycetes</taxon>
        <taxon>Hypocreomycetidae</taxon>
        <taxon>Hypocreales</taxon>
        <taxon>Stachybotryaceae</taxon>
        <taxon>Stachybotrys</taxon>
    </lineage>
</organism>
<comment type="catalytic activity">
    <reaction evidence="1">
        <text>Endonucleolytic cleavage to 5'-phosphomonoester.</text>
        <dbReference type="EC" id="3.1.26.4"/>
    </reaction>
</comment>
<evidence type="ECO:0000313" key="11">
    <source>
        <dbReference type="Proteomes" id="UP000813444"/>
    </source>
</evidence>
<evidence type="ECO:0000256" key="5">
    <source>
        <dbReference type="ARBA" id="ARBA00022723"/>
    </source>
</evidence>
<evidence type="ECO:0000256" key="2">
    <source>
        <dbReference type="ARBA" id="ARBA00005300"/>
    </source>
</evidence>
<evidence type="ECO:0000256" key="1">
    <source>
        <dbReference type="ARBA" id="ARBA00000077"/>
    </source>
</evidence>
<evidence type="ECO:0000256" key="7">
    <source>
        <dbReference type="ARBA" id="ARBA00022801"/>
    </source>
</evidence>
<name>A0A8K0SG25_9HYPO</name>
<keyword evidence="7" id="KW-0378">Hydrolase</keyword>
<reference evidence="10" key="1">
    <citation type="journal article" date="2021" name="Nat. Commun.">
        <title>Genetic determinants of endophytism in the Arabidopsis root mycobiome.</title>
        <authorList>
            <person name="Mesny F."/>
            <person name="Miyauchi S."/>
            <person name="Thiergart T."/>
            <person name="Pickel B."/>
            <person name="Atanasova L."/>
            <person name="Karlsson M."/>
            <person name="Huettel B."/>
            <person name="Barry K.W."/>
            <person name="Haridas S."/>
            <person name="Chen C."/>
            <person name="Bauer D."/>
            <person name="Andreopoulos W."/>
            <person name="Pangilinan J."/>
            <person name="LaButti K."/>
            <person name="Riley R."/>
            <person name="Lipzen A."/>
            <person name="Clum A."/>
            <person name="Drula E."/>
            <person name="Henrissat B."/>
            <person name="Kohler A."/>
            <person name="Grigoriev I.V."/>
            <person name="Martin F.M."/>
            <person name="Hacquard S."/>
        </authorList>
    </citation>
    <scope>NUCLEOTIDE SEQUENCE</scope>
    <source>
        <strain evidence="10">MPI-CAGE-CH-0235</strain>
    </source>
</reference>
<dbReference type="GO" id="GO:0004523">
    <property type="term" value="F:RNA-DNA hybrid ribonuclease activity"/>
    <property type="evidence" value="ECO:0007669"/>
    <property type="project" value="UniProtKB-EC"/>
</dbReference>
<evidence type="ECO:0000256" key="4">
    <source>
        <dbReference type="ARBA" id="ARBA00022722"/>
    </source>
</evidence>
<protein>
    <recommendedName>
        <fullName evidence="3">ribonuclease H</fullName>
        <ecNumber evidence="3">3.1.26.4</ecNumber>
    </recommendedName>
</protein>
<dbReference type="Gene3D" id="3.30.420.10">
    <property type="entry name" value="Ribonuclease H-like superfamily/Ribonuclease H"/>
    <property type="match status" value="1"/>
</dbReference>
<dbReference type="Proteomes" id="UP000813444">
    <property type="component" value="Unassembled WGS sequence"/>
</dbReference>
<evidence type="ECO:0000256" key="6">
    <source>
        <dbReference type="ARBA" id="ARBA00022759"/>
    </source>
</evidence>
<dbReference type="InterPro" id="IPR002156">
    <property type="entry name" value="RNaseH_domain"/>
</dbReference>
<dbReference type="InterPro" id="IPR012337">
    <property type="entry name" value="RNaseH-like_sf"/>
</dbReference>
<feature type="domain" description="RNase H type-1" evidence="9">
    <location>
        <begin position="127"/>
        <end position="292"/>
    </location>
</feature>
<proteinExistence type="inferred from homology"/>
<dbReference type="InterPro" id="IPR050092">
    <property type="entry name" value="RNase_H"/>
</dbReference>
<gene>
    <name evidence="10" type="ORF">B0I35DRAFT_471068</name>
</gene>
<evidence type="ECO:0000256" key="3">
    <source>
        <dbReference type="ARBA" id="ARBA00012180"/>
    </source>
</evidence>
<dbReference type="OrthoDB" id="407198at2759"/>
<dbReference type="CDD" id="cd13934">
    <property type="entry name" value="RNase_H_Dikarya_like"/>
    <property type="match status" value="1"/>
</dbReference>
<dbReference type="GO" id="GO:0046872">
    <property type="term" value="F:metal ion binding"/>
    <property type="evidence" value="ECO:0007669"/>
    <property type="project" value="UniProtKB-KW"/>
</dbReference>
<dbReference type="Pfam" id="PF00075">
    <property type="entry name" value="RNase_H"/>
    <property type="match status" value="1"/>
</dbReference>